<gene>
    <name evidence="1" type="ORF">IAB27_02150</name>
</gene>
<accession>A0A9D0ZS87</accession>
<comment type="caution">
    <text evidence="1">The sequence shown here is derived from an EMBL/GenBank/DDBJ whole genome shotgun (WGS) entry which is preliminary data.</text>
</comment>
<evidence type="ECO:0000313" key="1">
    <source>
        <dbReference type="EMBL" id="HIQ90415.1"/>
    </source>
</evidence>
<sequence length="73" mass="8641">MPYAETYIQIKNKGETYSGIIEMRIDDTNYDDYIDYIIYTIHELKANTKSQIEGFRFVTKQLKGEKSFTGWIC</sequence>
<protein>
    <submittedName>
        <fullName evidence="1">Uncharacterized protein</fullName>
    </submittedName>
</protein>
<reference evidence="1" key="1">
    <citation type="submission" date="2020-10" db="EMBL/GenBank/DDBJ databases">
        <authorList>
            <person name="Gilroy R."/>
        </authorList>
    </citation>
    <scope>NUCLEOTIDE SEQUENCE</scope>
    <source>
        <strain evidence="1">CHK147-3167</strain>
    </source>
</reference>
<evidence type="ECO:0000313" key="2">
    <source>
        <dbReference type="Proteomes" id="UP000886786"/>
    </source>
</evidence>
<name>A0A9D0ZS87_9FIRM</name>
<dbReference type="EMBL" id="DVFV01000041">
    <property type="protein sequence ID" value="HIQ90415.1"/>
    <property type="molecule type" value="Genomic_DNA"/>
</dbReference>
<organism evidence="1 2">
    <name type="scientific">Candidatus Coprosoma intestinipullorum</name>
    <dbReference type="NCBI Taxonomy" id="2840752"/>
    <lineage>
        <taxon>Bacteria</taxon>
        <taxon>Bacillati</taxon>
        <taxon>Bacillota</taxon>
        <taxon>Bacillota incertae sedis</taxon>
        <taxon>Candidatus Coprosoma</taxon>
    </lineage>
</organism>
<reference evidence="1" key="2">
    <citation type="journal article" date="2021" name="PeerJ">
        <title>Extensive microbial diversity within the chicken gut microbiome revealed by metagenomics and culture.</title>
        <authorList>
            <person name="Gilroy R."/>
            <person name="Ravi A."/>
            <person name="Getino M."/>
            <person name="Pursley I."/>
            <person name="Horton D.L."/>
            <person name="Alikhan N.F."/>
            <person name="Baker D."/>
            <person name="Gharbi K."/>
            <person name="Hall N."/>
            <person name="Watson M."/>
            <person name="Adriaenssens E.M."/>
            <person name="Foster-Nyarko E."/>
            <person name="Jarju S."/>
            <person name="Secka A."/>
            <person name="Antonio M."/>
            <person name="Oren A."/>
            <person name="Chaudhuri R.R."/>
            <person name="La Ragione R."/>
            <person name="Hildebrand F."/>
            <person name="Pallen M.J."/>
        </authorList>
    </citation>
    <scope>NUCLEOTIDE SEQUENCE</scope>
    <source>
        <strain evidence="1">CHK147-3167</strain>
    </source>
</reference>
<proteinExistence type="predicted"/>
<dbReference type="Proteomes" id="UP000886786">
    <property type="component" value="Unassembled WGS sequence"/>
</dbReference>
<dbReference type="AlphaFoldDB" id="A0A9D0ZS87"/>